<evidence type="ECO:0000256" key="11">
    <source>
        <dbReference type="ARBA" id="ARBA00022801"/>
    </source>
</evidence>
<comment type="similarity">
    <text evidence="1">Belongs to the RNase E/G family. RNase G subfamily.</text>
</comment>
<dbReference type="SMART" id="SM00316">
    <property type="entry name" value="S1"/>
    <property type="match status" value="1"/>
</dbReference>
<dbReference type="GO" id="GO:0009898">
    <property type="term" value="C:cytoplasmic side of plasma membrane"/>
    <property type="evidence" value="ECO:0007669"/>
    <property type="project" value="UniProtKB-UniRule"/>
</dbReference>
<dbReference type="GO" id="GO:0008270">
    <property type="term" value="F:zinc ion binding"/>
    <property type="evidence" value="ECO:0007669"/>
    <property type="project" value="UniProtKB-UniRule"/>
</dbReference>
<feature type="compositionally biased region" description="Low complexity" evidence="16">
    <location>
        <begin position="740"/>
        <end position="767"/>
    </location>
</feature>
<dbReference type="InterPro" id="IPR003029">
    <property type="entry name" value="S1_domain"/>
</dbReference>
<evidence type="ECO:0000256" key="6">
    <source>
        <dbReference type="ARBA" id="ARBA00022694"/>
    </source>
</evidence>
<evidence type="ECO:0000256" key="12">
    <source>
        <dbReference type="ARBA" id="ARBA00022842"/>
    </source>
</evidence>
<feature type="compositionally biased region" description="Basic residues" evidence="16">
    <location>
        <begin position="657"/>
        <end position="666"/>
    </location>
</feature>
<dbReference type="AlphaFoldDB" id="A0A0S2KE13"/>
<evidence type="ECO:0000256" key="8">
    <source>
        <dbReference type="ARBA" id="ARBA00022723"/>
    </source>
</evidence>
<sequence>MKRMLINATQEEELRVALVDGQKLYDLDIENRTRVQKKASIFKGRITRVEPSLEAAFVDFGAERHGFLPLKEIAPEYFSNKGDGGRVNIKEAVAEGTEVIIQVEKEERGNKGAALTTFISLAGRYLVLMPNNPRAGGISRRIEGDERSEIREAINSLNIPDGMGIIVRTAGVGKSQEELQWDMDYLLSLWRSITEASAEKKAPFLVYQESNVIIRCIRDYLRQDIGEVLFDTKESYEEALNFVRQVMPHYESRIKHYQDALPLFNRYQIENQIESAFQREVKLPSGGSIVIDPTEALISIDINSSRATRGSDIEETALNTNLEAADEIARQLRLRDMGGLVVIDFIDMSSTRNQKEVENRMRDALEADRARVQVGRISRFGLLEMSRQRLRPSLEETNAVVCPRCSGQGTIRDVKSLCLSILRILQEEANKKKSAEIRAIVPLNVASYLLNEKRNVVAGIEQQSKTRLLIIPNPNMETPHFDIQSLSPQEGGVSLASFEIETDQDQSEEIVQAQKPLQVQQAAVQAPTIAQAPAPRPVAAEKQRPAEKKGFLGSLLSVFGGLFSGAANDEESETDDKQKERSNNNRSRNNNRRDGSNRNRNSRGGRGGNRGDRSERSDKRDGDNAQDDSSRGTQQPQKAAEERSDKENKDGADKPSRGRRRGGRNRNKSDEEKAGNRQGSKPDQEASEGDEQENSNRRPRGERKPRNTTKRVRGPHPDGEQATEQSADEQQTAEQAAVPQAEPVTEQAPAAAAPAEQSESAEAGETSPQTDASTAEDADSTEKPVKRRRSRGGRSRRGSKNKDVSADNASADEASGDETSADNAGADSASSDSAEAEDTVASQAPAEQTSADEAMSEETAAVVKKVAKAAKAASAKQAKAARDSKAKPESSSDEPVATEQATETSAETTESAEMPAAADANAPETADIKEKAPESPQASAQPETESKADTAAETNTEAEQPVQTELAVETETSETKTEPEPTPAPAPARPTGRAPNDPREIRRRQQQEKQQQES</sequence>
<evidence type="ECO:0000313" key="18">
    <source>
        <dbReference type="EMBL" id="ALO46473.1"/>
    </source>
</evidence>
<dbReference type="PANTHER" id="PTHR30001:SF1">
    <property type="entry name" value="RIBONUCLEASE E_G-LIKE PROTEIN, CHLOROPLASTIC"/>
    <property type="match status" value="1"/>
</dbReference>
<feature type="binding site" evidence="15">
    <location>
        <position position="344"/>
    </location>
    <ligand>
        <name>Mg(2+)</name>
        <dbReference type="ChEBI" id="CHEBI:18420"/>
        <note>catalytic</note>
    </ligand>
</feature>
<feature type="region of interest" description="Required for zinc-mediated homotetramerization and catalytic activity" evidence="15">
    <location>
        <begin position="402"/>
        <end position="405"/>
    </location>
</feature>
<dbReference type="GO" id="GO:0000287">
    <property type="term" value="F:magnesium ion binding"/>
    <property type="evidence" value="ECO:0007669"/>
    <property type="project" value="UniProtKB-UniRule"/>
</dbReference>
<evidence type="ECO:0000256" key="1">
    <source>
        <dbReference type="ARBA" id="ARBA00005663"/>
    </source>
</evidence>
<dbReference type="InterPro" id="IPR012340">
    <property type="entry name" value="NA-bd_OB-fold"/>
</dbReference>
<feature type="binding site" evidence="15">
    <location>
        <position position="301"/>
    </location>
    <ligand>
        <name>Mg(2+)</name>
        <dbReference type="ChEBI" id="CHEBI:18420"/>
        <note>catalytic</note>
    </ligand>
</feature>
<dbReference type="PATRIC" id="fig|1249552.3.peg.1831"/>
<evidence type="ECO:0000259" key="17">
    <source>
        <dbReference type="PROSITE" id="PS50126"/>
    </source>
</evidence>
<dbReference type="InterPro" id="IPR004659">
    <property type="entry name" value="RNase_E/G"/>
</dbReference>
<keyword evidence="19" id="KW-1185">Reference proteome</keyword>
<proteinExistence type="inferred from homology"/>
<evidence type="ECO:0000256" key="10">
    <source>
        <dbReference type="ARBA" id="ARBA00022759"/>
    </source>
</evidence>
<keyword evidence="5 15" id="KW-0698">rRNA processing</keyword>
<dbReference type="GO" id="GO:0006364">
    <property type="term" value="P:rRNA processing"/>
    <property type="evidence" value="ECO:0007669"/>
    <property type="project" value="UniProtKB-UniRule"/>
</dbReference>
<keyword evidence="8 15" id="KW-0479">Metal-binding</keyword>
<evidence type="ECO:0000313" key="19">
    <source>
        <dbReference type="Proteomes" id="UP000065641"/>
    </source>
</evidence>
<feature type="compositionally biased region" description="Basic and acidic residues" evidence="16">
    <location>
        <begin position="609"/>
        <end position="623"/>
    </location>
</feature>
<evidence type="ECO:0000256" key="9">
    <source>
        <dbReference type="ARBA" id="ARBA00022730"/>
    </source>
</evidence>
<keyword evidence="6 15" id="KW-0819">tRNA processing</keyword>
<dbReference type="STRING" id="1249552.PS2015_1824"/>
<dbReference type="Gene3D" id="3.40.1260.20">
    <property type="entry name" value="Ribonuclease E, catalytic domain"/>
    <property type="match status" value="1"/>
</dbReference>
<keyword evidence="11 15" id="KW-0378">Hydrolase</keyword>
<dbReference type="KEGG" id="pspi:PS2015_1824"/>
<feature type="region of interest" description="Disordered" evidence="16">
    <location>
        <begin position="567"/>
        <end position="1014"/>
    </location>
</feature>
<dbReference type="Gene3D" id="2.40.50.140">
    <property type="entry name" value="Nucleic acid-binding proteins"/>
    <property type="match status" value="1"/>
</dbReference>
<feature type="compositionally biased region" description="Basic and acidic residues" evidence="16">
    <location>
        <begin position="667"/>
        <end position="684"/>
    </location>
</feature>
<dbReference type="GO" id="GO:0008995">
    <property type="term" value="F:ribonuclease E activity"/>
    <property type="evidence" value="ECO:0007669"/>
    <property type="project" value="UniProtKB-EC"/>
</dbReference>
<dbReference type="GO" id="GO:0000049">
    <property type="term" value="F:tRNA binding"/>
    <property type="evidence" value="ECO:0007669"/>
    <property type="project" value="UniProtKB-KW"/>
</dbReference>
<evidence type="ECO:0000256" key="3">
    <source>
        <dbReference type="ARBA" id="ARBA00022490"/>
    </source>
</evidence>
<dbReference type="HAMAP" id="MF_00970">
    <property type="entry name" value="RNase_E"/>
    <property type="match status" value="1"/>
</dbReference>
<feature type="compositionally biased region" description="Polar residues" evidence="16">
    <location>
        <begin position="722"/>
        <end position="734"/>
    </location>
</feature>
<keyword evidence="2 15" id="KW-1003">Cell membrane</keyword>
<evidence type="ECO:0000256" key="15">
    <source>
        <dbReference type="HAMAP-Rule" id="MF_00970"/>
    </source>
</evidence>
<comment type="similarity">
    <text evidence="15">Belongs to the RNase E/G family. RNase E subfamily.</text>
</comment>
<reference evidence="18 19" key="1">
    <citation type="submission" date="2015-11" db="EMBL/GenBank/DDBJ databases">
        <authorList>
            <person name="Zhang Y."/>
            <person name="Guo Z."/>
        </authorList>
    </citation>
    <scope>NUCLEOTIDE SEQUENCE [LARGE SCALE GENOMIC DNA]</scope>
    <source>
        <strain evidence="18 19">KCTC 32221</strain>
    </source>
</reference>
<dbReference type="GO" id="GO:0006402">
    <property type="term" value="P:mRNA catabolic process"/>
    <property type="evidence" value="ECO:0007669"/>
    <property type="project" value="UniProtKB-UniRule"/>
</dbReference>
<accession>A0A0S2KE13</accession>
<feature type="compositionally biased region" description="Low complexity" evidence="16">
    <location>
        <begin position="860"/>
        <end position="878"/>
    </location>
</feature>
<evidence type="ECO:0000256" key="16">
    <source>
        <dbReference type="SAM" id="MobiDB-lite"/>
    </source>
</evidence>
<keyword evidence="14 15" id="KW-0472">Membrane</keyword>
<feature type="compositionally biased region" description="Basic and acidic residues" evidence="16">
    <location>
        <begin position="996"/>
        <end position="1014"/>
    </location>
</feature>
<dbReference type="Pfam" id="PF00575">
    <property type="entry name" value="S1"/>
    <property type="match status" value="1"/>
</dbReference>
<evidence type="ECO:0000256" key="4">
    <source>
        <dbReference type="ARBA" id="ARBA00022519"/>
    </source>
</evidence>
<keyword evidence="3 15" id="KW-0963">Cytoplasm</keyword>
<dbReference type="EC" id="3.1.26.12" evidence="15"/>
<evidence type="ECO:0000256" key="13">
    <source>
        <dbReference type="ARBA" id="ARBA00022884"/>
    </source>
</evidence>
<dbReference type="CDD" id="cd04453">
    <property type="entry name" value="S1_RNase_E"/>
    <property type="match status" value="1"/>
</dbReference>
<dbReference type="Pfam" id="PF10150">
    <property type="entry name" value="RNase_E_G"/>
    <property type="match status" value="1"/>
</dbReference>
<feature type="compositionally biased region" description="Basic residues" evidence="16">
    <location>
        <begin position="785"/>
        <end position="799"/>
    </location>
</feature>
<dbReference type="Pfam" id="PF20833">
    <property type="entry name" value="RNase_E_G_Thio"/>
    <property type="match status" value="1"/>
</dbReference>
<keyword evidence="13 15" id="KW-0694">RNA-binding</keyword>
<comment type="subcellular location">
    <subcellularLocation>
        <location evidence="15">Cytoplasm</location>
    </subcellularLocation>
    <subcellularLocation>
        <location evidence="15">Cell inner membrane</location>
        <topology evidence="15">Peripheral membrane protein</topology>
        <orientation evidence="15">Cytoplasmic side</orientation>
    </subcellularLocation>
</comment>
<evidence type="ECO:0000256" key="7">
    <source>
        <dbReference type="ARBA" id="ARBA00022722"/>
    </source>
</evidence>
<feature type="compositionally biased region" description="Basic and acidic residues" evidence="16">
    <location>
        <begin position="880"/>
        <end position="890"/>
    </location>
</feature>
<keyword evidence="15" id="KW-0820">tRNA-binding</keyword>
<keyword evidence="15" id="KW-0862">Zinc</keyword>
<dbReference type="InterPro" id="IPR028878">
    <property type="entry name" value="RNase_E"/>
</dbReference>
<protein>
    <recommendedName>
        <fullName evidence="15">Ribonuclease E</fullName>
        <shortName evidence="15">RNase E</shortName>
        <ecNumber evidence="15">3.1.26.12</ecNumber>
    </recommendedName>
</protein>
<dbReference type="PROSITE" id="PS50126">
    <property type="entry name" value="S1"/>
    <property type="match status" value="1"/>
</dbReference>
<dbReference type="SUPFAM" id="SSF50249">
    <property type="entry name" value="Nucleic acid-binding proteins"/>
    <property type="match status" value="1"/>
</dbReference>
<feature type="compositionally biased region" description="Low complexity" evidence="16">
    <location>
        <begin position="821"/>
        <end position="833"/>
    </location>
</feature>
<comment type="cofactor">
    <cofactor evidence="15">
        <name>Mg(2+)</name>
        <dbReference type="ChEBI" id="CHEBI:18420"/>
    </cofactor>
    <text evidence="15">Binds 1 Mg(2+) ion per subunit.</text>
</comment>
<keyword evidence="7 15" id="KW-0540">Nuclease</keyword>
<comment type="cofactor">
    <cofactor evidence="15">
        <name>Zn(2+)</name>
        <dbReference type="ChEBI" id="CHEBI:29105"/>
    </cofactor>
    <text evidence="15">Binds 2 Zn(2+) ions per homotetramer.</text>
</comment>
<dbReference type="InterPro" id="IPR048583">
    <property type="entry name" value="RNase_E_G_thioredoxin-like"/>
</dbReference>
<feature type="compositionally biased region" description="Low complexity" evidence="16">
    <location>
        <begin position="897"/>
        <end position="925"/>
    </location>
</feature>
<feature type="compositionally biased region" description="Basic residues" evidence="16">
    <location>
        <begin position="697"/>
        <end position="714"/>
    </location>
</feature>
<dbReference type="PANTHER" id="PTHR30001">
    <property type="entry name" value="RIBONUCLEASE"/>
    <property type="match status" value="1"/>
</dbReference>
<evidence type="ECO:0000256" key="5">
    <source>
        <dbReference type="ARBA" id="ARBA00022552"/>
    </source>
</evidence>
<feature type="domain" description="S1 motif" evidence="17">
    <location>
        <begin position="39"/>
        <end position="118"/>
    </location>
</feature>
<feature type="binding site" evidence="15">
    <location>
        <position position="402"/>
    </location>
    <ligand>
        <name>Zn(2+)</name>
        <dbReference type="ChEBI" id="CHEBI:29105"/>
        <note>ligand shared between dimeric partners</note>
    </ligand>
</feature>
<evidence type="ECO:0000256" key="2">
    <source>
        <dbReference type="ARBA" id="ARBA00022475"/>
    </source>
</evidence>
<dbReference type="Proteomes" id="UP000065641">
    <property type="component" value="Chromosome"/>
</dbReference>
<dbReference type="GO" id="GO:0008033">
    <property type="term" value="P:tRNA processing"/>
    <property type="evidence" value="ECO:0007669"/>
    <property type="project" value="UniProtKB-UniRule"/>
</dbReference>
<dbReference type="GO" id="GO:0019843">
    <property type="term" value="F:rRNA binding"/>
    <property type="evidence" value="ECO:0007669"/>
    <property type="project" value="UniProtKB-KW"/>
</dbReference>
<dbReference type="InterPro" id="IPR019307">
    <property type="entry name" value="RNA-bd_AU-1/RNase_E/G"/>
</dbReference>
<keyword evidence="4 15" id="KW-0997">Cell inner membrane</keyword>
<gene>
    <name evidence="15" type="primary">rne</name>
    <name evidence="18" type="ORF">PS2015_1824</name>
</gene>
<comment type="catalytic activity">
    <reaction evidence="15">
        <text>Endonucleolytic cleavage of single-stranded RNA in A- and U-rich regions.</text>
        <dbReference type="EC" id="3.1.26.12"/>
    </reaction>
</comment>
<evidence type="ECO:0000256" key="14">
    <source>
        <dbReference type="ARBA" id="ARBA00023136"/>
    </source>
</evidence>
<name>A0A0S2KE13_9GAMM</name>
<keyword evidence="10 15" id="KW-0255">Endonuclease</keyword>
<feature type="compositionally biased region" description="Basic and acidic residues" evidence="16">
    <location>
        <begin position="639"/>
        <end position="656"/>
    </location>
</feature>
<dbReference type="NCBIfam" id="NF008074">
    <property type="entry name" value="PRK10811.1"/>
    <property type="match status" value="1"/>
</dbReference>
<dbReference type="RefSeq" id="WP_082628072.1">
    <property type="nucleotide sequence ID" value="NZ_CP013189.1"/>
</dbReference>
<comment type="subunit">
    <text evidence="15">Component of the RNA degradosome, which is a multiprotein complex involved in RNA processing and mRNA degradation. Within the RNA degradosome, RNase E assembles into a homotetramer formed by a dimer of dimers.</text>
</comment>
<keyword evidence="12 15" id="KW-0460">Magnesium</keyword>
<feature type="binding site" evidence="15">
    <location>
        <position position="405"/>
    </location>
    <ligand>
        <name>Zn(2+)</name>
        <dbReference type="ChEBI" id="CHEBI:29105"/>
        <note>ligand shared between dimeric partners</note>
    </ligand>
</feature>
<dbReference type="OrthoDB" id="9804278at2"/>
<dbReference type="EMBL" id="CP013189">
    <property type="protein sequence ID" value="ALO46473.1"/>
    <property type="molecule type" value="Genomic_DNA"/>
</dbReference>
<comment type="function">
    <text evidence="15">Endoribonuclease that plays a central role in RNA processing and decay. Required for the maturation of 5S and 16S rRNAs and the majority of tRNAs. Also involved in the degradation of most mRNAs.</text>
</comment>
<dbReference type="NCBIfam" id="TIGR00757">
    <property type="entry name" value="RNaseEG"/>
    <property type="match status" value="1"/>
</dbReference>
<organism evidence="18 19">
    <name type="scientific">Pseudohongiella spirulinae</name>
    <dbReference type="NCBI Taxonomy" id="1249552"/>
    <lineage>
        <taxon>Bacteria</taxon>
        <taxon>Pseudomonadati</taxon>
        <taxon>Pseudomonadota</taxon>
        <taxon>Gammaproteobacteria</taxon>
        <taxon>Pseudomonadales</taxon>
        <taxon>Pseudohongiellaceae</taxon>
        <taxon>Pseudohongiella</taxon>
    </lineage>
</organism>
<dbReference type="GO" id="GO:0005737">
    <property type="term" value="C:cytoplasm"/>
    <property type="evidence" value="ECO:0007669"/>
    <property type="project" value="UniProtKB-SubCell"/>
</dbReference>
<keyword evidence="9 15" id="KW-0699">rRNA-binding</keyword>